<dbReference type="CDD" id="cd01335">
    <property type="entry name" value="Radical_SAM"/>
    <property type="match status" value="1"/>
</dbReference>
<dbReference type="SFLD" id="SFLDF00562">
    <property type="entry name" value="HemN-like__clustered_with_heat"/>
    <property type="match status" value="1"/>
</dbReference>
<dbReference type="PANTHER" id="PTHR13932">
    <property type="entry name" value="COPROPORPHYRINIGEN III OXIDASE"/>
    <property type="match status" value="1"/>
</dbReference>
<keyword evidence="4 9" id="KW-0949">S-adenosyl-L-methionine</keyword>
<evidence type="ECO:0000313" key="12">
    <source>
        <dbReference type="Proteomes" id="UP000627166"/>
    </source>
</evidence>
<keyword evidence="9" id="KW-0004">4Fe-4S</keyword>
<comment type="similarity">
    <text evidence="1">Belongs to the anaerobic coproporphyrinogen-III oxidase family. HemW subfamily.</text>
</comment>
<dbReference type="NCBIfam" id="TIGR00539">
    <property type="entry name" value="hemN_rel"/>
    <property type="match status" value="1"/>
</dbReference>
<dbReference type="Proteomes" id="UP000627166">
    <property type="component" value="Unassembled WGS sequence"/>
</dbReference>
<dbReference type="SFLD" id="SFLDG01082">
    <property type="entry name" value="B12-binding_domain_containing"/>
    <property type="match status" value="1"/>
</dbReference>
<keyword evidence="8 9" id="KW-0143">Chaperone</keyword>
<evidence type="ECO:0000256" key="2">
    <source>
        <dbReference type="ARBA" id="ARBA00017228"/>
    </source>
</evidence>
<evidence type="ECO:0000256" key="7">
    <source>
        <dbReference type="ARBA" id="ARBA00023014"/>
    </source>
</evidence>
<evidence type="ECO:0000256" key="4">
    <source>
        <dbReference type="ARBA" id="ARBA00022691"/>
    </source>
</evidence>
<dbReference type="Gene3D" id="3.20.20.70">
    <property type="entry name" value="Aldolase class I"/>
    <property type="match status" value="1"/>
</dbReference>
<proteinExistence type="inferred from homology"/>
<keyword evidence="5 9" id="KW-0479">Metal-binding</keyword>
<dbReference type="InterPro" id="IPR034505">
    <property type="entry name" value="Coproporphyrinogen-III_oxidase"/>
</dbReference>
<dbReference type="InterPro" id="IPR007197">
    <property type="entry name" value="rSAM"/>
</dbReference>
<dbReference type="InterPro" id="IPR058240">
    <property type="entry name" value="rSAM_sf"/>
</dbReference>
<dbReference type="SFLD" id="SFLDF00288">
    <property type="entry name" value="HemN-like__clustered_with_nucl"/>
    <property type="match status" value="1"/>
</dbReference>
<dbReference type="SMART" id="SM00729">
    <property type="entry name" value="Elp3"/>
    <property type="match status" value="1"/>
</dbReference>
<dbReference type="Pfam" id="PF06969">
    <property type="entry name" value="HemN_C"/>
    <property type="match status" value="1"/>
</dbReference>
<dbReference type="Pfam" id="PF04055">
    <property type="entry name" value="Radical_SAM"/>
    <property type="match status" value="1"/>
</dbReference>
<dbReference type="SUPFAM" id="SSF102114">
    <property type="entry name" value="Radical SAM enzymes"/>
    <property type="match status" value="1"/>
</dbReference>
<evidence type="ECO:0000259" key="10">
    <source>
        <dbReference type="PROSITE" id="PS51918"/>
    </source>
</evidence>
<evidence type="ECO:0000256" key="5">
    <source>
        <dbReference type="ARBA" id="ARBA00022723"/>
    </source>
</evidence>
<dbReference type="InterPro" id="IPR013785">
    <property type="entry name" value="Aldolase_TIM"/>
</dbReference>
<dbReference type="SFLD" id="SFLDG01065">
    <property type="entry name" value="anaerobic_coproporphyrinogen-I"/>
    <property type="match status" value="1"/>
</dbReference>
<evidence type="ECO:0000256" key="1">
    <source>
        <dbReference type="ARBA" id="ARBA00006100"/>
    </source>
</evidence>
<comment type="caution">
    <text evidence="11">The sequence shown here is derived from an EMBL/GenBank/DDBJ whole genome shotgun (WGS) entry which is preliminary data.</text>
</comment>
<comment type="subcellular location">
    <subcellularLocation>
        <location evidence="9">Cytoplasm</location>
    </subcellularLocation>
</comment>
<keyword evidence="12" id="KW-1185">Reference proteome</keyword>
<dbReference type="EMBL" id="JACSQB010000179">
    <property type="protein sequence ID" value="MBD8048814.1"/>
    <property type="molecule type" value="Genomic_DNA"/>
</dbReference>
<dbReference type="InterPro" id="IPR006638">
    <property type="entry name" value="Elp3/MiaA/NifB-like_rSAM"/>
</dbReference>
<keyword evidence="9" id="KW-0963">Cytoplasm</keyword>
<dbReference type="SFLD" id="SFLDS00029">
    <property type="entry name" value="Radical_SAM"/>
    <property type="match status" value="1"/>
</dbReference>
<dbReference type="PROSITE" id="PS51918">
    <property type="entry name" value="RADICAL_SAM"/>
    <property type="match status" value="1"/>
</dbReference>
<keyword evidence="3 9" id="KW-0349">Heme</keyword>
<evidence type="ECO:0000256" key="9">
    <source>
        <dbReference type="RuleBase" id="RU364116"/>
    </source>
</evidence>
<comment type="function">
    <text evidence="9">Probably acts as a heme chaperone, transferring heme to an unknown acceptor. Binds one molecule of heme per monomer, possibly covalently. Binds 1 [4Fe-4S] cluster. The cluster is coordinated with 3 cysteines and an exchangeable S-adenosyl-L-methionine.</text>
</comment>
<dbReference type="PANTHER" id="PTHR13932:SF5">
    <property type="entry name" value="RADICAL S-ADENOSYL METHIONINE DOMAIN-CONTAINING PROTEIN 1, MITOCHONDRIAL"/>
    <property type="match status" value="1"/>
</dbReference>
<dbReference type="RefSeq" id="WP_191741744.1">
    <property type="nucleotide sequence ID" value="NZ_JACSQB010000179.1"/>
</dbReference>
<dbReference type="InterPro" id="IPR010723">
    <property type="entry name" value="HemN_C"/>
</dbReference>
<gene>
    <name evidence="11" type="ORF">H9637_17585</name>
</gene>
<dbReference type="InterPro" id="IPR004559">
    <property type="entry name" value="HemW-like"/>
</dbReference>
<organism evidence="11 12">
    <name type="scientific">Clostridium faecium</name>
    <dbReference type="NCBI Taxonomy" id="2762223"/>
    <lineage>
        <taxon>Bacteria</taxon>
        <taxon>Bacillati</taxon>
        <taxon>Bacillota</taxon>
        <taxon>Clostridia</taxon>
        <taxon>Eubacteriales</taxon>
        <taxon>Clostridiaceae</taxon>
        <taxon>Clostridium</taxon>
    </lineage>
</organism>
<evidence type="ECO:0000256" key="6">
    <source>
        <dbReference type="ARBA" id="ARBA00023004"/>
    </source>
</evidence>
<accession>A0ABR8YXA8</accession>
<evidence type="ECO:0000256" key="3">
    <source>
        <dbReference type="ARBA" id="ARBA00022617"/>
    </source>
</evidence>
<name>A0ABR8YXA8_9CLOT</name>
<protein>
    <recommendedName>
        <fullName evidence="2 9">Heme chaperone HemW</fullName>
    </recommendedName>
</protein>
<keyword evidence="7 9" id="KW-0411">Iron-sulfur</keyword>
<feature type="domain" description="Radical SAM core" evidence="10">
    <location>
        <begin position="1"/>
        <end position="230"/>
    </location>
</feature>
<sequence length="377" mass="44214">MNDIALYIHIPFCKNKCFYCDFASFSGKEKYMLNYIEALSKEINNIKSENIIKTIFIGGGTPTYLSLEGFNILKKSIEKLNINKDVEFTVEGNPGTFTKEKLKFLKDMGVNRLSIGLQAWQNDLLKVLGRIHTVEEFKESYFMARQLGFDNINIDLMFGLPNQNLKMWEETLNEVISLEPEHISCYSLIIEEGTPFFDFYNNKKLNLPSEDLEREMYSTTLKTLKKYGYNQYEISNFSKKNKECRHNLVYWNLNSYVGCGASAHSYINSIRYSNTEDIKDYIDRINKYNSPIVYKSENTLEENMEEFMFLGLRKIEGIKKEEFRKRFSKDVYDVYGGVINKYKSLNMLCENHERIFLNERGIEVSNVIMSEFLLEKS</sequence>
<evidence type="ECO:0000256" key="8">
    <source>
        <dbReference type="ARBA" id="ARBA00023186"/>
    </source>
</evidence>
<keyword evidence="6 9" id="KW-0408">Iron</keyword>
<reference evidence="11 12" key="1">
    <citation type="submission" date="2020-08" db="EMBL/GenBank/DDBJ databases">
        <title>A Genomic Blueprint of the Chicken Gut Microbiome.</title>
        <authorList>
            <person name="Gilroy R."/>
            <person name="Ravi A."/>
            <person name="Getino M."/>
            <person name="Pursley I."/>
            <person name="Horton D.L."/>
            <person name="Alikhan N.-F."/>
            <person name="Baker D."/>
            <person name="Gharbi K."/>
            <person name="Hall N."/>
            <person name="Watson M."/>
            <person name="Adriaenssens E.M."/>
            <person name="Foster-Nyarko E."/>
            <person name="Jarju S."/>
            <person name="Secka A."/>
            <person name="Antonio M."/>
            <person name="Oren A."/>
            <person name="Chaudhuri R."/>
            <person name="La Ragione R.M."/>
            <person name="Hildebrand F."/>
            <person name="Pallen M.J."/>
        </authorList>
    </citation>
    <scope>NUCLEOTIDE SEQUENCE [LARGE SCALE GENOMIC DNA]</scope>
    <source>
        <strain evidence="11 12">N37</strain>
    </source>
</reference>
<evidence type="ECO:0000313" key="11">
    <source>
        <dbReference type="EMBL" id="MBD8048814.1"/>
    </source>
</evidence>